<feature type="transmembrane region" description="Helical" evidence="2">
    <location>
        <begin position="154"/>
        <end position="178"/>
    </location>
</feature>
<feature type="region of interest" description="Disordered" evidence="1">
    <location>
        <begin position="189"/>
        <end position="219"/>
    </location>
</feature>
<organism evidence="3 4">
    <name type="scientific">Schizothecium vesticola</name>
    <dbReference type="NCBI Taxonomy" id="314040"/>
    <lineage>
        <taxon>Eukaryota</taxon>
        <taxon>Fungi</taxon>
        <taxon>Dikarya</taxon>
        <taxon>Ascomycota</taxon>
        <taxon>Pezizomycotina</taxon>
        <taxon>Sordariomycetes</taxon>
        <taxon>Sordariomycetidae</taxon>
        <taxon>Sordariales</taxon>
        <taxon>Schizotheciaceae</taxon>
        <taxon>Schizothecium</taxon>
    </lineage>
</organism>
<evidence type="ECO:0000256" key="2">
    <source>
        <dbReference type="SAM" id="Phobius"/>
    </source>
</evidence>
<gene>
    <name evidence="3" type="ORF">B0T18DRAFT_420679</name>
</gene>
<dbReference type="AlphaFoldDB" id="A0AA40BP31"/>
<accession>A0AA40BP31</accession>
<comment type="caution">
    <text evidence="3">The sequence shown here is derived from an EMBL/GenBank/DDBJ whole genome shotgun (WGS) entry which is preliminary data.</text>
</comment>
<dbReference type="Proteomes" id="UP001172155">
    <property type="component" value="Unassembled WGS sequence"/>
</dbReference>
<evidence type="ECO:0000313" key="3">
    <source>
        <dbReference type="EMBL" id="KAK0737832.1"/>
    </source>
</evidence>
<evidence type="ECO:0008006" key="5">
    <source>
        <dbReference type="Google" id="ProtNLM"/>
    </source>
</evidence>
<keyword evidence="4" id="KW-1185">Reference proteome</keyword>
<reference evidence="3" key="1">
    <citation type="submission" date="2023-06" db="EMBL/GenBank/DDBJ databases">
        <title>Genome-scale phylogeny and comparative genomics of the fungal order Sordariales.</title>
        <authorList>
            <consortium name="Lawrence Berkeley National Laboratory"/>
            <person name="Hensen N."/>
            <person name="Bonometti L."/>
            <person name="Westerberg I."/>
            <person name="Brannstrom I.O."/>
            <person name="Guillou S."/>
            <person name="Cros-Aarteil S."/>
            <person name="Calhoun S."/>
            <person name="Haridas S."/>
            <person name="Kuo A."/>
            <person name="Mondo S."/>
            <person name="Pangilinan J."/>
            <person name="Riley R."/>
            <person name="LaButti K."/>
            <person name="Andreopoulos B."/>
            <person name="Lipzen A."/>
            <person name="Chen C."/>
            <person name="Yanf M."/>
            <person name="Daum C."/>
            <person name="Ng V."/>
            <person name="Clum A."/>
            <person name="Steindorff A."/>
            <person name="Ohm R."/>
            <person name="Martin F."/>
            <person name="Silar P."/>
            <person name="Natvig D."/>
            <person name="Lalanne C."/>
            <person name="Gautier V."/>
            <person name="Ament-velasquez S.L."/>
            <person name="Kruys A."/>
            <person name="Hutchinson M.I."/>
            <person name="Powell A.J."/>
            <person name="Barry K."/>
            <person name="Miller A.N."/>
            <person name="Grigoriev I.V."/>
            <person name="Debuchy R."/>
            <person name="Gladieux P."/>
            <person name="Thoren M.H."/>
            <person name="Johannesson H."/>
        </authorList>
    </citation>
    <scope>NUCLEOTIDE SEQUENCE</scope>
    <source>
        <strain evidence="3">SMH3187-1</strain>
    </source>
</reference>
<keyword evidence="2" id="KW-0472">Membrane</keyword>
<sequence>MTEILTTLPASLELLPHQTHAILDDPSRVNMIFSKVTVHIFVLAGNSLAQSVTLPGWSQTTIGSAVISVPSGFPDLTGTIVSILGVRNLRRACDLRRILRCQLQGHTGVHVRCVQHPRVYQLPEREMSGKLSTVNVTLPPDAPKEGGLSMSDKIALGIGLGFGIPTIIIGVGTMVCMWRRKARAAGELGNLAKDDTSPQLSPGGEPEVEAGWPLKTDAL</sequence>
<keyword evidence="2" id="KW-1133">Transmembrane helix</keyword>
<evidence type="ECO:0000313" key="4">
    <source>
        <dbReference type="Proteomes" id="UP001172155"/>
    </source>
</evidence>
<keyword evidence="2" id="KW-0812">Transmembrane</keyword>
<dbReference type="EMBL" id="JAUKUD010000007">
    <property type="protein sequence ID" value="KAK0737832.1"/>
    <property type="molecule type" value="Genomic_DNA"/>
</dbReference>
<proteinExistence type="predicted"/>
<name>A0AA40BP31_9PEZI</name>
<protein>
    <recommendedName>
        <fullName evidence="5">Mid2 domain-containing protein</fullName>
    </recommendedName>
</protein>
<evidence type="ECO:0000256" key="1">
    <source>
        <dbReference type="SAM" id="MobiDB-lite"/>
    </source>
</evidence>